<reference evidence="1 2" key="1">
    <citation type="journal article" date="2019" name="Int. J. Syst. Evol. Microbiol.">
        <title>Azospirillum ramasamyi sp. nov., a novel diazotrophic bacterium isolated from fermented bovine products.</title>
        <authorList>
            <person name="Anandham R."/>
            <person name="Heo J."/>
            <person name="Krishnamoorthy R."/>
            <person name="SenthilKumar M."/>
            <person name="Gopal N.O."/>
            <person name="Kim S.J."/>
            <person name="Kwon S.W."/>
        </authorList>
    </citation>
    <scope>NUCLEOTIDE SEQUENCE [LARGE SCALE GENOMIC DNA]</scope>
    <source>
        <strain evidence="1 2">M2T2B2</strain>
    </source>
</reference>
<sequence length="64" mass="6944">MKAPGLQARLSDTNHEIERRGSGAKAALECLREAQPIGGFKQVAVDSVPTRGSASRRRSRVGRR</sequence>
<proteinExistence type="predicted"/>
<evidence type="ECO:0000313" key="1">
    <source>
        <dbReference type="EMBL" id="AWU93925.1"/>
    </source>
</evidence>
<dbReference type="EMBL" id="CP029829">
    <property type="protein sequence ID" value="AWU93925.1"/>
    <property type="molecule type" value="Genomic_DNA"/>
</dbReference>
<name>A0A2U9S2P6_9PROT</name>
<evidence type="ECO:0000313" key="2">
    <source>
        <dbReference type="Proteomes" id="UP000249605"/>
    </source>
</evidence>
<keyword evidence="2" id="KW-1185">Reference proteome</keyword>
<dbReference type="Proteomes" id="UP000249605">
    <property type="component" value="Chromosome"/>
</dbReference>
<dbReference type="AlphaFoldDB" id="A0A2U9S2P6"/>
<gene>
    <name evidence="1" type="ORF">DM194_06415</name>
</gene>
<protein>
    <submittedName>
        <fullName evidence="1">Uncharacterized protein</fullName>
    </submittedName>
</protein>
<accession>A0A2U9S2P6</accession>
<organism evidence="1 2">
    <name type="scientific">Azospirillum ramasamyi</name>
    <dbReference type="NCBI Taxonomy" id="682998"/>
    <lineage>
        <taxon>Bacteria</taxon>
        <taxon>Pseudomonadati</taxon>
        <taxon>Pseudomonadota</taxon>
        <taxon>Alphaproteobacteria</taxon>
        <taxon>Rhodospirillales</taxon>
        <taxon>Azospirillaceae</taxon>
        <taxon>Azospirillum</taxon>
    </lineage>
</organism>
<dbReference type="KEGG" id="azm:DM194_06415"/>